<feature type="chain" id="PRO_5045744784" evidence="7">
    <location>
        <begin position="19"/>
        <end position="142"/>
    </location>
</feature>
<gene>
    <name evidence="10" type="primary">LOC115747570</name>
</gene>
<keyword evidence="9" id="KW-1185">Reference proteome</keyword>
<dbReference type="InterPro" id="IPR045262">
    <property type="entry name" value="STP/PLT_plant"/>
</dbReference>
<name>A0A8B8PZD0_9MYRT</name>
<protein>
    <submittedName>
        <fullName evidence="10">Polyol transporter 1</fullName>
    </submittedName>
</protein>
<dbReference type="AlphaFoldDB" id="A0A8B8PZD0"/>
<dbReference type="Gene3D" id="1.20.1250.20">
    <property type="entry name" value="MFS general substrate transporter like domains"/>
    <property type="match status" value="1"/>
</dbReference>
<dbReference type="InterPro" id="IPR005828">
    <property type="entry name" value="MFS_sugar_transport-like"/>
</dbReference>
<comment type="similarity">
    <text evidence="2">Belongs to the major facilitator superfamily. Sugar transporter (TC 2.A.1.1) family.</text>
</comment>
<evidence type="ECO:0000256" key="5">
    <source>
        <dbReference type="ARBA" id="ARBA00022989"/>
    </source>
</evidence>
<dbReference type="Proteomes" id="UP000827889">
    <property type="component" value="Chromosome 10"/>
</dbReference>
<evidence type="ECO:0000256" key="6">
    <source>
        <dbReference type="ARBA" id="ARBA00023136"/>
    </source>
</evidence>
<keyword evidence="4" id="KW-0812">Transmembrane</keyword>
<evidence type="ECO:0000256" key="2">
    <source>
        <dbReference type="ARBA" id="ARBA00010992"/>
    </source>
</evidence>
<evidence type="ECO:0000256" key="1">
    <source>
        <dbReference type="ARBA" id="ARBA00004141"/>
    </source>
</evidence>
<keyword evidence="7" id="KW-0732">Signal</keyword>
<keyword evidence="5" id="KW-1133">Transmembrane helix</keyword>
<dbReference type="PANTHER" id="PTHR23500">
    <property type="entry name" value="SOLUTE CARRIER FAMILY 2, FACILITATED GLUCOSE TRANSPORTER"/>
    <property type="match status" value="1"/>
</dbReference>
<evidence type="ECO:0000313" key="10">
    <source>
        <dbReference type="RefSeq" id="XP_030539638.2"/>
    </source>
</evidence>
<dbReference type="GO" id="GO:0016020">
    <property type="term" value="C:membrane"/>
    <property type="evidence" value="ECO:0007669"/>
    <property type="project" value="UniProtKB-SubCell"/>
</dbReference>
<reference evidence="10" key="1">
    <citation type="submission" date="2025-08" db="UniProtKB">
        <authorList>
            <consortium name="RefSeq"/>
        </authorList>
    </citation>
    <scope>IDENTIFICATION</scope>
    <source>
        <tissue evidence="10">Leaf</tissue>
    </source>
</reference>
<dbReference type="Pfam" id="PF00083">
    <property type="entry name" value="Sugar_tr"/>
    <property type="match status" value="1"/>
</dbReference>
<evidence type="ECO:0000256" key="7">
    <source>
        <dbReference type="SAM" id="SignalP"/>
    </source>
</evidence>
<dbReference type="PROSITE" id="PS50850">
    <property type="entry name" value="MFS"/>
    <property type="match status" value="1"/>
</dbReference>
<comment type="subcellular location">
    <subcellularLocation>
        <location evidence="1">Membrane</location>
        <topology evidence="1">Multi-pass membrane protein</topology>
    </subcellularLocation>
</comment>
<dbReference type="InterPro" id="IPR020846">
    <property type="entry name" value="MFS_dom"/>
</dbReference>
<evidence type="ECO:0000256" key="3">
    <source>
        <dbReference type="ARBA" id="ARBA00022448"/>
    </source>
</evidence>
<organism evidence="9 10">
    <name type="scientific">Rhodamnia argentea</name>
    <dbReference type="NCBI Taxonomy" id="178133"/>
    <lineage>
        <taxon>Eukaryota</taxon>
        <taxon>Viridiplantae</taxon>
        <taxon>Streptophyta</taxon>
        <taxon>Embryophyta</taxon>
        <taxon>Tracheophyta</taxon>
        <taxon>Spermatophyta</taxon>
        <taxon>Magnoliopsida</taxon>
        <taxon>eudicotyledons</taxon>
        <taxon>Gunneridae</taxon>
        <taxon>Pentapetalae</taxon>
        <taxon>rosids</taxon>
        <taxon>malvids</taxon>
        <taxon>Myrtales</taxon>
        <taxon>Myrtaceae</taxon>
        <taxon>Myrtoideae</taxon>
        <taxon>Myrteae</taxon>
        <taxon>Australasian group</taxon>
        <taxon>Rhodamnia</taxon>
    </lineage>
</organism>
<feature type="domain" description="Major facilitator superfamily (MFS) profile" evidence="8">
    <location>
        <begin position="1"/>
        <end position="142"/>
    </location>
</feature>
<keyword evidence="3" id="KW-0813">Transport</keyword>
<evidence type="ECO:0000313" key="9">
    <source>
        <dbReference type="Proteomes" id="UP000827889"/>
    </source>
</evidence>
<evidence type="ECO:0000256" key="4">
    <source>
        <dbReference type="ARBA" id="ARBA00022692"/>
    </source>
</evidence>
<dbReference type="RefSeq" id="XP_030539638.2">
    <property type="nucleotide sequence ID" value="XM_030683778.2"/>
</dbReference>
<sequence length="142" mass="15604">MLAGAGFIISCLLIGSGGNYTVLQVGCLFAITDLGYDIDITPMYILKVSPTSSRGKLTSFPEAFFNVGAVLSHISNYFFRKVQLDHGWCVLLKLGALSSYLLTIGVLAMSESPRWLIMYGLLNDMMQILKPISDSNEESKIR</sequence>
<dbReference type="SUPFAM" id="SSF103473">
    <property type="entry name" value="MFS general substrate transporter"/>
    <property type="match status" value="1"/>
</dbReference>
<dbReference type="InterPro" id="IPR036259">
    <property type="entry name" value="MFS_trans_sf"/>
</dbReference>
<dbReference type="KEGG" id="rarg:115747570"/>
<proteinExistence type="inferred from homology"/>
<keyword evidence="6" id="KW-0472">Membrane</keyword>
<evidence type="ECO:0000259" key="8">
    <source>
        <dbReference type="PROSITE" id="PS50850"/>
    </source>
</evidence>
<feature type="signal peptide" evidence="7">
    <location>
        <begin position="1"/>
        <end position="18"/>
    </location>
</feature>
<dbReference type="GeneID" id="115747570"/>
<dbReference type="GO" id="GO:0015144">
    <property type="term" value="F:carbohydrate transmembrane transporter activity"/>
    <property type="evidence" value="ECO:0007669"/>
    <property type="project" value="InterPro"/>
</dbReference>
<dbReference type="PANTHER" id="PTHR23500:SF424">
    <property type="entry name" value="POLYOL TRANSPORTER 5"/>
    <property type="match status" value="1"/>
</dbReference>
<accession>A0A8B8PZD0</accession>